<dbReference type="RefSeq" id="WP_057825472.1">
    <property type="nucleotide sequence ID" value="NZ_AZEA01000012.1"/>
</dbReference>
<dbReference type="InterPro" id="IPR013321">
    <property type="entry name" value="Arc_rbn_hlx_hlx"/>
</dbReference>
<reference evidence="1 2" key="1">
    <citation type="journal article" date="2015" name="Genome Announc.">
        <title>Expanding the biotechnology potential of lactobacilli through comparative genomics of 213 strains and associated genera.</title>
        <authorList>
            <person name="Sun Z."/>
            <person name="Harris H.M."/>
            <person name="McCann A."/>
            <person name="Guo C."/>
            <person name="Argimon S."/>
            <person name="Zhang W."/>
            <person name="Yang X."/>
            <person name="Jeffery I.B."/>
            <person name="Cooney J.C."/>
            <person name="Kagawa T.F."/>
            <person name="Liu W."/>
            <person name="Song Y."/>
            <person name="Salvetti E."/>
            <person name="Wrobel A."/>
            <person name="Rasinkangas P."/>
            <person name="Parkhill J."/>
            <person name="Rea M.C."/>
            <person name="O'Sullivan O."/>
            <person name="Ritari J."/>
            <person name="Douillard F.P."/>
            <person name="Paul Ross R."/>
            <person name="Yang R."/>
            <person name="Briner A.E."/>
            <person name="Felis G.E."/>
            <person name="de Vos W.M."/>
            <person name="Barrangou R."/>
            <person name="Klaenhammer T.R."/>
            <person name="Caufield P.W."/>
            <person name="Cui Y."/>
            <person name="Zhang H."/>
            <person name="O'Toole P.W."/>
        </authorList>
    </citation>
    <scope>NUCLEOTIDE SEQUENCE [LARGE SCALE GENOMIC DNA]</scope>
    <source>
        <strain evidence="1 2">DSM 19904</strain>
    </source>
</reference>
<dbReference type="Proteomes" id="UP000051581">
    <property type="component" value="Unassembled WGS sequence"/>
</dbReference>
<comment type="caution">
    <text evidence="1">The sequence shown here is derived from an EMBL/GenBank/DDBJ whole genome shotgun (WGS) entry which is preliminary data.</text>
</comment>
<evidence type="ECO:0000313" key="2">
    <source>
        <dbReference type="Proteomes" id="UP000051581"/>
    </source>
</evidence>
<dbReference type="EMBL" id="AZEA01000012">
    <property type="protein sequence ID" value="KRK88131.1"/>
    <property type="molecule type" value="Genomic_DNA"/>
</dbReference>
<keyword evidence="2" id="KW-1185">Reference proteome</keyword>
<name>A0A0R1L350_9LACO</name>
<dbReference type="AlphaFoldDB" id="A0A0R1L350"/>
<proteinExistence type="predicted"/>
<dbReference type="OrthoDB" id="2166423at2"/>
<organism evidence="1 2">
    <name type="scientific">Lentilactobacillus sunkii DSM 19904</name>
    <dbReference type="NCBI Taxonomy" id="1423808"/>
    <lineage>
        <taxon>Bacteria</taxon>
        <taxon>Bacillati</taxon>
        <taxon>Bacillota</taxon>
        <taxon>Bacilli</taxon>
        <taxon>Lactobacillales</taxon>
        <taxon>Lactobacillaceae</taxon>
        <taxon>Lentilactobacillus</taxon>
    </lineage>
</organism>
<sequence>MEEATNSKHFSVMINDRIADRLEQFSSTVGISESAAVEIAINYFFDDPKVIDGLMKGYREMGSLNRQISNDFSCCEEDADIHLTQYRQRLRNLQ</sequence>
<dbReference type="Gene3D" id="1.10.1220.10">
    <property type="entry name" value="Met repressor-like"/>
    <property type="match status" value="1"/>
</dbReference>
<dbReference type="PATRIC" id="fig|1423808.3.peg.616"/>
<evidence type="ECO:0000313" key="1">
    <source>
        <dbReference type="EMBL" id="KRK88131.1"/>
    </source>
</evidence>
<dbReference type="GO" id="GO:0006355">
    <property type="term" value="P:regulation of DNA-templated transcription"/>
    <property type="evidence" value="ECO:0007669"/>
    <property type="project" value="InterPro"/>
</dbReference>
<protein>
    <submittedName>
        <fullName evidence="1">Uncharacterized protein</fullName>
    </submittedName>
</protein>
<accession>A0A0R1L350</accession>
<gene>
    <name evidence="1" type="ORF">FD17_GL000610</name>
</gene>